<name>A0A1I6QRA2_9RHOB</name>
<dbReference type="Gene3D" id="3.30.450.40">
    <property type="match status" value="1"/>
</dbReference>
<keyword evidence="3" id="KW-1185">Reference proteome</keyword>
<dbReference type="InterPro" id="IPR029016">
    <property type="entry name" value="GAF-like_dom_sf"/>
</dbReference>
<dbReference type="EMBL" id="FPAJ01000001">
    <property type="protein sequence ID" value="SFS54935.1"/>
    <property type="molecule type" value="Genomic_DNA"/>
</dbReference>
<evidence type="ECO:0000313" key="2">
    <source>
        <dbReference type="EMBL" id="SFS54935.1"/>
    </source>
</evidence>
<dbReference type="AlphaFoldDB" id="A0A1I6QRA2"/>
<gene>
    <name evidence="2" type="ORF">SAMN04488040_0873</name>
</gene>
<protein>
    <recommendedName>
        <fullName evidence="1">GAF domain-containing protein</fullName>
    </recommendedName>
</protein>
<dbReference type="Pfam" id="PF01590">
    <property type="entry name" value="GAF"/>
    <property type="match status" value="1"/>
</dbReference>
<dbReference type="Proteomes" id="UP000199239">
    <property type="component" value="Unassembled WGS sequence"/>
</dbReference>
<reference evidence="3" key="1">
    <citation type="submission" date="2016-10" db="EMBL/GenBank/DDBJ databases">
        <authorList>
            <person name="Varghese N."/>
            <person name="Submissions S."/>
        </authorList>
    </citation>
    <scope>NUCLEOTIDE SEQUENCE [LARGE SCALE GENOMIC DNA]</scope>
    <source>
        <strain evidence="3">DSM 23422</strain>
    </source>
</reference>
<sequence length="177" mass="19440">MDDPIPLPPRVISRSKAVPMIDVFAHDVQNILGEQGYLINDRLLMLLVLARDALRMEDVCITQFRKKRVRVLCATSSALWPQSVPVKDIDLYTTGQIIQQKRMVTSDVLNATPMTKTVDLTGRKPERYIGVPILFDGTVWGTVEMSGTAQPGGLKPDEITAAVFLAAVLSVPLALLA</sequence>
<proteinExistence type="predicted"/>
<feature type="domain" description="GAF" evidence="1">
    <location>
        <begin position="46"/>
        <end position="171"/>
    </location>
</feature>
<accession>A0A1I6QRA2</accession>
<evidence type="ECO:0000259" key="1">
    <source>
        <dbReference type="Pfam" id="PF01590"/>
    </source>
</evidence>
<dbReference type="SUPFAM" id="SSF55781">
    <property type="entry name" value="GAF domain-like"/>
    <property type="match status" value="1"/>
</dbReference>
<organism evidence="2 3">
    <name type="scientific">Sulfitobacter marinus</name>
    <dbReference type="NCBI Taxonomy" id="394264"/>
    <lineage>
        <taxon>Bacteria</taxon>
        <taxon>Pseudomonadati</taxon>
        <taxon>Pseudomonadota</taxon>
        <taxon>Alphaproteobacteria</taxon>
        <taxon>Rhodobacterales</taxon>
        <taxon>Roseobacteraceae</taxon>
        <taxon>Sulfitobacter</taxon>
    </lineage>
</organism>
<dbReference type="InterPro" id="IPR003018">
    <property type="entry name" value="GAF"/>
</dbReference>
<evidence type="ECO:0000313" key="3">
    <source>
        <dbReference type="Proteomes" id="UP000199239"/>
    </source>
</evidence>